<evidence type="ECO:0008006" key="7">
    <source>
        <dbReference type="Google" id="ProtNLM"/>
    </source>
</evidence>
<dbReference type="InterPro" id="IPR023346">
    <property type="entry name" value="Lysozyme-like_dom_sf"/>
</dbReference>
<reference evidence="5 6" key="1">
    <citation type="submission" date="2016-11" db="EMBL/GenBank/DDBJ databases">
        <title>Trade-off between light-utilization and light-protection in marine flavobacteria.</title>
        <authorList>
            <person name="Kumagai Y."/>
        </authorList>
    </citation>
    <scope>NUCLEOTIDE SEQUENCE [LARGE SCALE GENOMIC DNA]</scope>
    <source>
        <strain evidence="5 6">NBRC 107125</strain>
    </source>
</reference>
<keyword evidence="2" id="KW-0732">Signal</keyword>
<dbReference type="InterPro" id="IPR012289">
    <property type="entry name" value="Lytic_TGlycosylase_superhlx_L"/>
</dbReference>
<evidence type="ECO:0000256" key="1">
    <source>
        <dbReference type="ARBA" id="ARBA00007734"/>
    </source>
</evidence>
<dbReference type="Pfam" id="PF00760">
    <property type="entry name" value="Cucumo_coat"/>
    <property type="match status" value="1"/>
</dbReference>
<dbReference type="CDD" id="cd13401">
    <property type="entry name" value="Slt70-like"/>
    <property type="match status" value="1"/>
</dbReference>
<dbReference type="STRING" id="716816.BST96_17095"/>
<dbReference type="Gene3D" id="1.25.20.10">
    <property type="entry name" value="Bacterial muramidases"/>
    <property type="match status" value="1"/>
</dbReference>
<dbReference type="InterPro" id="IPR008939">
    <property type="entry name" value="Lytic_TGlycosylase_superhlx_U"/>
</dbReference>
<organism evidence="5 6">
    <name type="scientific">Oceanicoccus sagamiensis</name>
    <dbReference type="NCBI Taxonomy" id="716816"/>
    <lineage>
        <taxon>Bacteria</taxon>
        <taxon>Pseudomonadati</taxon>
        <taxon>Pseudomonadota</taxon>
        <taxon>Gammaproteobacteria</taxon>
        <taxon>Cellvibrionales</taxon>
        <taxon>Spongiibacteraceae</taxon>
        <taxon>Oceanicoccus</taxon>
    </lineage>
</organism>
<proteinExistence type="inferred from homology"/>
<dbReference type="AlphaFoldDB" id="A0A1X9NH33"/>
<gene>
    <name evidence="5" type="ORF">BST96_17095</name>
</gene>
<feature type="domain" description="Transglycosylase SLT" evidence="3">
    <location>
        <begin position="481"/>
        <end position="587"/>
    </location>
</feature>
<dbReference type="InterPro" id="IPR008258">
    <property type="entry name" value="Transglycosylase_SLT_dom_1"/>
</dbReference>
<accession>A0A1X9NH33</accession>
<evidence type="ECO:0000313" key="6">
    <source>
        <dbReference type="Proteomes" id="UP000193450"/>
    </source>
</evidence>
<dbReference type="PANTHER" id="PTHR37423:SF5">
    <property type="entry name" value="SOLUBLE LYTIC MUREIN TRANSGLYCOSYLASE"/>
    <property type="match status" value="1"/>
</dbReference>
<dbReference type="Gene3D" id="1.10.1240.20">
    <property type="entry name" value="Lytic transglycosylase, superhelical linker domain"/>
    <property type="match status" value="1"/>
</dbReference>
<comment type="similarity">
    <text evidence="1">Belongs to the transglycosylase Slt family.</text>
</comment>
<evidence type="ECO:0000259" key="4">
    <source>
        <dbReference type="Pfam" id="PF14718"/>
    </source>
</evidence>
<dbReference type="PANTHER" id="PTHR37423">
    <property type="entry name" value="SOLUBLE LYTIC MUREIN TRANSGLYCOSYLASE-RELATED"/>
    <property type="match status" value="1"/>
</dbReference>
<dbReference type="InterPro" id="IPR037061">
    <property type="entry name" value="Lytic_TGlycoase_superhlx_L_sf"/>
</dbReference>
<dbReference type="Proteomes" id="UP000193450">
    <property type="component" value="Chromosome"/>
</dbReference>
<dbReference type="Pfam" id="PF01464">
    <property type="entry name" value="SLT"/>
    <property type="match status" value="1"/>
</dbReference>
<evidence type="ECO:0000259" key="3">
    <source>
        <dbReference type="Pfam" id="PF01464"/>
    </source>
</evidence>
<protein>
    <recommendedName>
        <fullName evidence="7">Lytic murein transglycosylase</fullName>
    </recommendedName>
</protein>
<dbReference type="GO" id="GO:0004553">
    <property type="term" value="F:hydrolase activity, hydrolyzing O-glycosyl compounds"/>
    <property type="evidence" value="ECO:0007669"/>
    <property type="project" value="InterPro"/>
</dbReference>
<feature type="domain" description="Lytic transglycosylase superhelical linker" evidence="4">
    <location>
        <begin position="400"/>
        <end position="466"/>
    </location>
</feature>
<sequence length="641" mass="74153">MLLLLGFKPTLFASSPNSSSQDQQAQQQLFKQTLAAIKKGHKTRTDKGLKALADYPLYPYLLQAQLKRDLRKLPYQEVDQFLTDHGNSVSGKQLRKSWLKTLAQKKQWPEYIRYFDHKVSNNELKCWHIEAMHQTGHQQLALNQTAAIWVSGKSQPDACDPVFKRWQQAGLNTDALTWQRINLALANNNTLLARYLSKRASPELKPYTRRLISVHRSPTRLKKTSDFKPANPYNTDIIYHGLKRLAPRDRHLATDLWIDYRGSVDFSAEQHSAIRDKIARQVIASGKDNALQWLITHDPNAEDSYLMEWRIRIALRQQQWSQADHWITLLPEDLRASSRWRYWQARTWQLQDKHHEASQFILQQLAGERNYYGFLAADLIQQRYGFNHSDLPSGPLQLPVDQAPEVIRAQQFYQMGELISARREWYAATQTFDQDQLLAATNIAHQWGWHQQAINTTIKANHWNDLSVRFPLAYQNNMIDSAKLTTINPEWLYAIARQESAFAHDAYSSAGARGLMQLRPATAKQVAKRIGVPHRKTDLFRAEHNITLGSNYLKHLLDDFEGNRILATAAYNAGPHRVRKWLKNQTETLPHDIWIETLPFHETRNYVQNVLAFSVIYGHRLGIESPLIAEQELFIVVKKSG</sequence>
<dbReference type="EMBL" id="CP019343">
    <property type="protein sequence ID" value="ARN76471.1"/>
    <property type="molecule type" value="Genomic_DNA"/>
</dbReference>
<dbReference type="Pfam" id="PF14718">
    <property type="entry name" value="SLT_L"/>
    <property type="match status" value="1"/>
</dbReference>
<evidence type="ECO:0000256" key="2">
    <source>
        <dbReference type="ARBA" id="ARBA00022729"/>
    </source>
</evidence>
<dbReference type="SUPFAM" id="SSF48435">
    <property type="entry name" value="Bacterial muramidases"/>
    <property type="match status" value="1"/>
</dbReference>
<dbReference type="Gene3D" id="1.10.530.10">
    <property type="match status" value="1"/>
</dbReference>
<evidence type="ECO:0000313" key="5">
    <source>
        <dbReference type="EMBL" id="ARN76471.1"/>
    </source>
</evidence>
<dbReference type="SUPFAM" id="SSF53955">
    <property type="entry name" value="Lysozyme-like"/>
    <property type="match status" value="1"/>
</dbReference>
<name>A0A1X9NH33_9GAMM</name>
<keyword evidence="6" id="KW-1185">Reference proteome</keyword>
<dbReference type="KEGG" id="osg:BST96_17095"/>
<dbReference type="GO" id="GO:0042597">
    <property type="term" value="C:periplasmic space"/>
    <property type="evidence" value="ECO:0007669"/>
    <property type="project" value="InterPro"/>
</dbReference>